<sequence length="107" mass="12303">MLSANSPSSTMNLLNFPYLVQKEILMKIAYSDLFSLSFTSRKVQILIRSIQRREVFRINYHAGMVNSVSILHVDGLIQASVRCESKKPDYIKTMDVVKIDGKHLEVW</sequence>
<evidence type="ECO:0000259" key="1">
    <source>
        <dbReference type="PROSITE" id="PS50181"/>
    </source>
</evidence>
<accession>A0A1I7SYE2</accession>
<dbReference type="WBParaSite" id="Csp11.Scaffold295.g780.t1">
    <property type="protein sequence ID" value="Csp11.Scaffold295.g780.t1"/>
    <property type="gene ID" value="Csp11.Scaffold295.g780"/>
</dbReference>
<evidence type="ECO:0000313" key="3">
    <source>
        <dbReference type="WBParaSite" id="Csp11.Scaffold295.g780.t1"/>
    </source>
</evidence>
<dbReference type="PROSITE" id="PS50181">
    <property type="entry name" value="FBOX"/>
    <property type="match status" value="1"/>
</dbReference>
<dbReference type="Pfam" id="PF00646">
    <property type="entry name" value="F-box"/>
    <property type="match status" value="1"/>
</dbReference>
<proteinExistence type="predicted"/>
<name>A0A1I7SYE2_9PELO</name>
<dbReference type="Proteomes" id="UP000095282">
    <property type="component" value="Unplaced"/>
</dbReference>
<reference evidence="3" key="1">
    <citation type="submission" date="2016-11" db="UniProtKB">
        <authorList>
            <consortium name="WormBaseParasite"/>
        </authorList>
    </citation>
    <scope>IDENTIFICATION</scope>
</reference>
<evidence type="ECO:0000313" key="2">
    <source>
        <dbReference type="Proteomes" id="UP000095282"/>
    </source>
</evidence>
<dbReference type="AlphaFoldDB" id="A0A1I7SYE2"/>
<protein>
    <submittedName>
        <fullName evidence="3">F-box domain-containing protein</fullName>
    </submittedName>
</protein>
<organism evidence="2 3">
    <name type="scientific">Caenorhabditis tropicalis</name>
    <dbReference type="NCBI Taxonomy" id="1561998"/>
    <lineage>
        <taxon>Eukaryota</taxon>
        <taxon>Metazoa</taxon>
        <taxon>Ecdysozoa</taxon>
        <taxon>Nematoda</taxon>
        <taxon>Chromadorea</taxon>
        <taxon>Rhabditida</taxon>
        <taxon>Rhabditina</taxon>
        <taxon>Rhabditomorpha</taxon>
        <taxon>Rhabditoidea</taxon>
        <taxon>Rhabditidae</taxon>
        <taxon>Peloderinae</taxon>
        <taxon>Caenorhabditis</taxon>
    </lineage>
</organism>
<keyword evidence="2" id="KW-1185">Reference proteome</keyword>
<dbReference type="InterPro" id="IPR001810">
    <property type="entry name" value="F-box_dom"/>
</dbReference>
<feature type="domain" description="F-box" evidence="1">
    <location>
        <begin position="10"/>
        <end position="59"/>
    </location>
</feature>